<dbReference type="Proteomes" id="UP001138460">
    <property type="component" value="Unassembled WGS sequence"/>
</dbReference>
<sequence length="59" mass="6408">MMKSGAMPTHRSQKKCDKARKNTGSFPSLRFMPEKIASSANQSITIDETGSSSDGMMPN</sequence>
<evidence type="ECO:0000313" key="3">
    <source>
        <dbReference type="Proteomes" id="UP001138460"/>
    </source>
</evidence>
<evidence type="ECO:0000256" key="1">
    <source>
        <dbReference type="SAM" id="MobiDB-lite"/>
    </source>
</evidence>
<organism evidence="2 3">
    <name type="scientific">Pectobacterium zantedeschiae</name>
    <dbReference type="NCBI Taxonomy" id="2034769"/>
    <lineage>
        <taxon>Bacteria</taxon>
        <taxon>Pseudomonadati</taxon>
        <taxon>Pseudomonadota</taxon>
        <taxon>Gammaproteobacteria</taxon>
        <taxon>Enterobacterales</taxon>
        <taxon>Pectobacteriaceae</taxon>
        <taxon>Pectobacterium</taxon>
    </lineage>
</organism>
<proteinExistence type="predicted"/>
<name>A0A9X8JLM8_9GAMM</name>
<dbReference type="EMBL" id="NWTM01000001">
    <property type="protein sequence ID" value="RYC45825.1"/>
    <property type="molecule type" value="Genomic_DNA"/>
</dbReference>
<feature type="region of interest" description="Disordered" evidence="1">
    <location>
        <begin position="1"/>
        <end position="59"/>
    </location>
</feature>
<keyword evidence="3" id="KW-1185">Reference proteome</keyword>
<evidence type="ECO:0000313" key="2">
    <source>
        <dbReference type="EMBL" id="RYC45825.1"/>
    </source>
</evidence>
<dbReference type="AlphaFoldDB" id="A0A9X8JLM8"/>
<protein>
    <submittedName>
        <fullName evidence="2">Uncharacterized protein</fullName>
    </submittedName>
</protein>
<feature type="compositionally biased region" description="Polar residues" evidence="1">
    <location>
        <begin position="38"/>
        <end position="59"/>
    </location>
</feature>
<comment type="caution">
    <text evidence="2">The sequence shown here is derived from an EMBL/GenBank/DDBJ whole genome shotgun (WGS) entry which is preliminary data.</text>
</comment>
<accession>A0A9X8JLM8</accession>
<reference evidence="2 3" key="1">
    <citation type="journal article" date="2018" name="Syst. Appl. Microbiol.">
        <title>Pectobacterium zantedeschiae sp. nov. a new species of a soft rot pathogen isolated from Calla lily (Zantedeschia spp.).</title>
        <authorList>
            <person name="Waleron M."/>
            <person name="Misztak A."/>
            <person name="Waleron M."/>
            <person name="Franczuk M."/>
            <person name="Jonca J."/>
            <person name="Wielgomas B."/>
            <person name="Mikicinski A."/>
            <person name="Popovic T."/>
            <person name="Waleron K."/>
        </authorList>
    </citation>
    <scope>NUCLEOTIDE SEQUENCE [LARGE SCALE GENOMIC DNA]</scope>
    <source>
        <strain evidence="2 3">9M</strain>
    </source>
</reference>
<gene>
    <name evidence="2" type="ORF">CLR69_12930</name>
</gene>